<organism evidence="2 3">
    <name type="scientific">Vigna mungo</name>
    <name type="common">Black gram</name>
    <name type="synonym">Phaseolus mungo</name>
    <dbReference type="NCBI Taxonomy" id="3915"/>
    <lineage>
        <taxon>Eukaryota</taxon>
        <taxon>Viridiplantae</taxon>
        <taxon>Streptophyta</taxon>
        <taxon>Embryophyta</taxon>
        <taxon>Tracheophyta</taxon>
        <taxon>Spermatophyta</taxon>
        <taxon>Magnoliopsida</taxon>
        <taxon>eudicotyledons</taxon>
        <taxon>Gunneridae</taxon>
        <taxon>Pentapetalae</taxon>
        <taxon>rosids</taxon>
        <taxon>fabids</taxon>
        <taxon>Fabales</taxon>
        <taxon>Fabaceae</taxon>
        <taxon>Papilionoideae</taxon>
        <taxon>50 kb inversion clade</taxon>
        <taxon>NPAAA clade</taxon>
        <taxon>indigoferoid/millettioid clade</taxon>
        <taxon>Phaseoleae</taxon>
        <taxon>Vigna</taxon>
    </lineage>
</organism>
<feature type="transmembrane region" description="Helical" evidence="1">
    <location>
        <begin position="6"/>
        <end position="28"/>
    </location>
</feature>
<name>A0AAQ3RZV7_VIGMU</name>
<evidence type="ECO:0000256" key="1">
    <source>
        <dbReference type="SAM" id="Phobius"/>
    </source>
</evidence>
<keyword evidence="1" id="KW-1133">Transmembrane helix</keyword>
<dbReference type="EMBL" id="CP144696">
    <property type="protein sequence ID" value="WVZ12467.1"/>
    <property type="molecule type" value="Genomic_DNA"/>
</dbReference>
<sequence>MVPPLGVVTGGIMAIICGTSTMRLRAACLRFRNADNWAIRTEPRKHTQMPFIHIIIAVVITIIITASPNSTNPRRPQLLTRQKCHGRGEVHEMQPTGHGASIQGTVVNRREGPYGIATHDLIGV</sequence>
<keyword evidence="1" id="KW-0812">Transmembrane</keyword>
<reference evidence="2 3" key="1">
    <citation type="journal article" date="2023" name="Life. Sci Alliance">
        <title>Evolutionary insights into 3D genome organization and epigenetic landscape of Vigna mungo.</title>
        <authorList>
            <person name="Junaid A."/>
            <person name="Singh B."/>
            <person name="Bhatia S."/>
        </authorList>
    </citation>
    <scope>NUCLEOTIDE SEQUENCE [LARGE SCALE GENOMIC DNA]</scope>
    <source>
        <strain evidence="2">Urdbean</strain>
    </source>
</reference>
<proteinExistence type="predicted"/>
<keyword evidence="1" id="KW-0472">Membrane</keyword>
<dbReference type="Proteomes" id="UP001374535">
    <property type="component" value="Chromosome 5"/>
</dbReference>
<evidence type="ECO:0000313" key="3">
    <source>
        <dbReference type="Proteomes" id="UP001374535"/>
    </source>
</evidence>
<keyword evidence="3" id="KW-1185">Reference proteome</keyword>
<protein>
    <submittedName>
        <fullName evidence="2">Uncharacterized protein</fullName>
    </submittedName>
</protein>
<feature type="transmembrane region" description="Helical" evidence="1">
    <location>
        <begin position="49"/>
        <end position="67"/>
    </location>
</feature>
<gene>
    <name evidence="2" type="ORF">V8G54_016997</name>
</gene>
<evidence type="ECO:0000313" key="2">
    <source>
        <dbReference type="EMBL" id="WVZ12467.1"/>
    </source>
</evidence>
<dbReference type="AlphaFoldDB" id="A0AAQ3RZV7"/>
<accession>A0AAQ3RZV7</accession>